<dbReference type="CDD" id="cd05233">
    <property type="entry name" value="SDR_c"/>
    <property type="match status" value="1"/>
</dbReference>
<dbReference type="InterPro" id="IPR020904">
    <property type="entry name" value="Sc_DH/Rdtase_CS"/>
</dbReference>
<evidence type="ECO:0000256" key="2">
    <source>
        <dbReference type="ARBA" id="ARBA00023002"/>
    </source>
</evidence>
<dbReference type="PRINTS" id="PR00080">
    <property type="entry name" value="SDRFAMILY"/>
</dbReference>
<evidence type="ECO:0000313" key="3">
    <source>
        <dbReference type="EMBL" id="CAB4783766.1"/>
    </source>
</evidence>
<dbReference type="PANTHER" id="PTHR24321">
    <property type="entry name" value="DEHYDROGENASES, SHORT CHAIN"/>
    <property type="match status" value="1"/>
</dbReference>
<protein>
    <submittedName>
        <fullName evidence="3">Unannotated protein</fullName>
    </submittedName>
</protein>
<organism evidence="3">
    <name type="scientific">freshwater metagenome</name>
    <dbReference type="NCBI Taxonomy" id="449393"/>
    <lineage>
        <taxon>unclassified sequences</taxon>
        <taxon>metagenomes</taxon>
        <taxon>ecological metagenomes</taxon>
    </lineage>
</organism>
<evidence type="ECO:0000256" key="1">
    <source>
        <dbReference type="ARBA" id="ARBA00006484"/>
    </source>
</evidence>
<gene>
    <name evidence="3" type="ORF">UFOPK2975_00076</name>
</gene>
<dbReference type="InterPro" id="IPR002347">
    <property type="entry name" value="SDR_fam"/>
</dbReference>
<dbReference type="PRINTS" id="PR00081">
    <property type="entry name" value="GDHRDH"/>
</dbReference>
<keyword evidence="2" id="KW-0560">Oxidoreductase</keyword>
<dbReference type="AlphaFoldDB" id="A0A6J6WJR8"/>
<dbReference type="Pfam" id="PF13561">
    <property type="entry name" value="adh_short_C2"/>
    <property type="match status" value="1"/>
</dbReference>
<dbReference type="EMBL" id="CAFAAG010000002">
    <property type="protein sequence ID" value="CAB4783766.1"/>
    <property type="molecule type" value="Genomic_DNA"/>
</dbReference>
<dbReference type="PANTHER" id="PTHR24321:SF8">
    <property type="entry name" value="ESTRADIOL 17-BETA-DEHYDROGENASE 8-RELATED"/>
    <property type="match status" value="1"/>
</dbReference>
<dbReference type="SUPFAM" id="SSF51735">
    <property type="entry name" value="NAD(P)-binding Rossmann-fold domains"/>
    <property type="match status" value="1"/>
</dbReference>
<accession>A0A6J6WJR8</accession>
<dbReference type="FunFam" id="3.40.50.720:FF:000084">
    <property type="entry name" value="Short-chain dehydrogenase reductase"/>
    <property type="match status" value="1"/>
</dbReference>
<dbReference type="PROSITE" id="PS00061">
    <property type="entry name" value="ADH_SHORT"/>
    <property type="match status" value="1"/>
</dbReference>
<proteinExistence type="inferred from homology"/>
<name>A0A6J6WJR8_9ZZZZ</name>
<dbReference type="GO" id="GO:0016491">
    <property type="term" value="F:oxidoreductase activity"/>
    <property type="evidence" value="ECO:0007669"/>
    <property type="project" value="UniProtKB-KW"/>
</dbReference>
<dbReference type="Gene3D" id="3.40.50.720">
    <property type="entry name" value="NAD(P)-binding Rossmann-like Domain"/>
    <property type="match status" value="1"/>
</dbReference>
<dbReference type="InterPro" id="IPR036291">
    <property type="entry name" value="NAD(P)-bd_dom_sf"/>
</dbReference>
<sequence length="281" mass="29343">MTERTTFPGLSLKNSIALVTGGGSGIGLETVLVFADLGADVAIVDRTPGAAESAAEKVRAIGRRALAIEGDVADVETIVGAFAETKKVLGDVQIAVACAGILGAGGPVHETSVEDFDQVLDVNVRGSFLVVREAARQMRPHRRGAIILLSSLDGLQAEHGMFSYCTSKGALLNLTRAAALDLARENITVNAVCPSVTLTPLLEGRLATVPNGEEILQSYANKHPKGRVLLPRDIASTIAFLVSPLANGITGAAIPVDAGIGATWDAFVDPPWYDRHSEVSK</sequence>
<reference evidence="3" key="1">
    <citation type="submission" date="2020-05" db="EMBL/GenBank/DDBJ databases">
        <authorList>
            <person name="Chiriac C."/>
            <person name="Salcher M."/>
            <person name="Ghai R."/>
            <person name="Kavagutti S V."/>
        </authorList>
    </citation>
    <scope>NUCLEOTIDE SEQUENCE</scope>
</reference>
<comment type="similarity">
    <text evidence="1">Belongs to the short-chain dehydrogenases/reductases (SDR) family.</text>
</comment>